<proteinExistence type="predicted"/>
<protein>
    <submittedName>
        <fullName evidence="1">Uncharacterized protein</fullName>
    </submittedName>
</protein>
<evidence type="ECO:0000313" key="2">
    <source>
        <dbReference type="Proteomes" id="UP001326110"/>
    </source>
</evidence>
<dbReference type="GeneID" id="43162675"/>
<dbReference type="EMBL" id="CP140152">
    <property type="protein sequence ID" value="WQH06831.1"/>
    <property type="molecule type" value="Genomic_DNA"/>
</dbReference>
<sequence length="62" mass="6375">MIAAGTLVEVGQLDDQGTLGAVMQRPNGELITITGLTLDETRAVAQRLFLSVVITIAAGAPP</sequence>
<reference evidence="1 2" key="1">
    <citation type="submission" date="2023-11" db="EMBL/GenBank/DDBJ databases">
        <title>MicrobeMod: A computational toolkit for identifying prokaryotic methylation and restriction-modification with nanopore sequencing.</title>
        <authorList>
            <person name="Crits-Christoph A."/>
            <person name="Kang S.C."/>
            <person name="Lee H."/>
            <person name="Ostrov N."/>
        </authorList>
    </citation>
    <scope>NUCLEOTIDE SEQUENCE [LARGE SCALE GENOMIC DNA]</scope>
    <source>
        <strain evidence="1 2">ATCC 25935</strain>
    </source>
</reference>
<accession>A0ABZ0Y4K6</accession>
<gene>
    <name evidence="1" type="ORF">SR858_11035</name>
</gene>
<evidence type="ECO:0000313" key="1">
    <source>
        <dbReference type="EMBL" id="WQH06831.1"/>
    </source>
</evidence>
<name>A0ABZ0Y4K6_9BURK</name>
<dbReference type="Proteomes" id="UP001326110">
    <property type="component" value="Chromosome"/>
</dbReference>
<organism evidence="1 2">
    <name type="scientific">Duganella zoogloeoides</name>
    <dbReference type="NCBI Taxonomy" id="75659"/>
    <lineage>
        <taxon>Bacteria</taxon>
        <taxon>Pseudomonadati</taxon>
        <taxon>Pseudomonadota</taxon>
        <taxon>Betaproteobacteria</taxon>
        <taxon>Burkholderiales</taxon>
        <taxon>Oxalobacteraceae</taxon>
        <taxon>Telluria group</taxon>
        <taxon>Duganella</taxon>
    </lineage>
</organism>
<dbReference type="RefSeq" id="WP_019920838.1">
    <property type="nucleotide sequence ID" value="NZ_CP140152.1"/>
</dbReference>
<keyword evidence="2" id="KW-1185">Reference proteome</keyword>